<organism evidence="1 2">
    <name type="scientific">Pseudomonas aeruginosa</name>
    <dbReference type="NCBI Taxonomy" id="287"/>
    <lineage>
        <taxon>Bacteria</taxon>
        <taxon>Pseudomonadati</taxon>
        <taxon>Pseudomonadota</taxon>
        <taxon>Gammaproteobacteria</taxon>
        <taxon>Pseudomonadales</taxon>
        <taxon>Pseudomonadaceae</taxon>
        <taxon>Pseudomonas</taxon>
    </lineage>
</organism>
<dbReference type="Proteomes" id="UP000194857">
    <property type="component" value="Unassembled WGS sequence"/>
</dbReference>
<reference evidence="1 2" key="1">
    <citation type="submission" date="2017-05" db="EMBL/GenBank/DDBJ databases">
        <authorList>
            <person name="Song R."/>
            <person name="Chenine A.L."/>
            <person name="Ruprecht R.M."/>
        </authorList>
    </citation>
    <scope>NUCLEOTIDE SEQUENCE [LARGE SCALE GENOMIC DNA]</scope>
    <source>
        <strain evidence="1 2">S567_C10_BS</strain>
    </source>
</reference>
<dbReference type="AlphaFoldDB" id="A0A241XE96"/>
<accession>A0A241XE96</accession>
<proteinExistence type="predicted"/>
<comment type="caution">
    <text evidence="1">The sequence shown here is derived from an EMBL/GenBank/DDBJ whole genome shotgun (WGS) entry which is preliminary data.</text>
</comment>
<dbReference type="EMBL" id="NFFZ01000072">
    <property type="protein sequence ID" value="OTI52909.1"/>
    <property type="molecule type" value="Genomic_DNA"/>
</dbReference>
<dbReference type="RefSeq" id="WP_023465451.1">
    <property type="nucleotide sequence ID" value="NZ_CAADLW010000265.1"/>
</dbReference>
<name>A0A241XE96_PSEAI</name>
<evidence type="ECO:0000313" key="2">
    <source>
        <dbReference type="Proteomes" id="UP000194857"/>
    </source>
</evidence>
<protein>
    <submittedName>
        <fullName evidence="1">Uncharacterized protein</fullName>
    </submittedName>
</protein>
<sequence length="177" mass="19917">MSNEGKTHFRKAFDSPYLSSADIVEPTVLTIARVGLEPDRTKKTKDMFNTAHFVEKELRPGEKLKPMILNATNSKTLKALTGSSFIDDWLNVRVTVYVDSNVRFGKESVEGLRISPKAPVQAVLTPECTKQWANAKNAYLRDGNLDAVTARVFISEEHQQQLMQECADEMARRTAEQ</sequence>
<gene>
    <name evidence="1" type="ORF">CAZ10_38210</name>
</gene>
<evidence type="ECO:0000313" key="1">
    <source>
        <dbReference type="EMBL" id="OTI52909.1"/>
    </source>
</evidence>